<dbReference type="InterPro" id="IPR027417">
    <property type="entry name" value="P-loop_NTPase"/>
</dbReference>
<geneLocation type="plasmid" evidence="3">
    <name>pNITHX2</name>
</geneLocation>
<dbReference type="RefSeq" id="WP_011505103.1">
    <property type="nucleotide sequence ID" value="NC_007960.1"/>
</dbReference>
<dbReference type="Proteomes" id="UP000001953">
    <property type="component" value="Plasmid 2"/>
</dbReference>
<reference evidence="3" key="1">
    <citation type="submission" date="2006-03" db="EMBL/GenBank/DDBJ databases">
        <title>Complete sequence of plasmid 2 of Nitrobacter hamburgensis X14.</title>
        <authorList>
            <consortium name="US DOE Joint Genome Institute"/>
            <person name="Copeland A."/>
            <person name="Lucas S."/>
            <person name="Lapidus A."/>
            <person name="Barry K."/>
            <person name="Detter J.C."/>
            <person name="Glavina del Rio T."/>
            <person name="Hammon N."/>
            <person name="Israni S."/>
            <person name="Dalin E."/>
            <person name="Tice H."/>
            <person name="Pitluck S."/>
            <person name="Chain P."/>
            <person name="Malfatti S."/>
            <person name="Shin M."/>
            <person name="Vergez L."/>
            <person name="Schmutz J."/>
            <person name="Larimer F."/>
            <person name="Land M."/>
            <person name="Hauser L."/>
            <person name="Kyrpides N."/>
            <person name="Ivanova N."/>
            <person name="Ward B."/>
            <person name="Arp D."/>
            <person name="Klotz M."/>
            <person name="Stein L."/>
            <person name="O'Mullan G."/>
            <person name="Starkenburg S."/>
            <person name="Sayavedra L."/>
            <person name="Poret-Peterson A.T."/>
            <person name="Gentry M.E."/>
            <person name="Bruce D."/>
            <person name="Richardson P."/>
        </authorList>
    </citation>
    <scope>NUCLEOTIDE SEQUENCE [LARGE SCALE GENOMIC DNA]</scope>
    <source>
        <strain evidence="3">DSM 10229 / NCIMB 13809 / X14</strain>
        <plasmid evidence="3">Plasmid pNITHX2</plasmid>
    </source>
</reference>
<dbReference type="AlphaFoldDB" id="Q1QFF4"/>
<keyword evidence="3" id="KW-1185">Reference proteome</keyword>
<sequence length="622" mass="69356">MADRRRIIIDKLAFTGPERGPIEVSFQSGVNIIWGASNSGKSFVRKSIDYLLGGDLPTLPPEGQGVDNYLLWLTLPGGRPVTLRASALGGDIYKAEGHLYAVDQNSPGYESFSRKHVTSPNISRFLLSQVGFREALLLKNERAEKSPFSLRLLMRYLLVDETRMIDEKSLLLAYHIAITSEDKSLLKFLLTGIDGASIPQVRSGDQLKAAKEAKIELLSQMADQLRKLIDDTVETATVVAELTQAEREKAELLEVVNERQDSLDTLSAEERSLAADIRAYHARIAELKALIIRFDELASVYASDIERLDGLEEGGFLLQRFATINCPLCGALPQHQQHDHGLGGIEEQRHAVELEIDKIRVEARDLAAAIADAKSEIDSVENLIAIAEQELERHRLARKEAEQQEISARSIFKSASERCERFEVDLDNRQRLSELEQHVARINAESVRSRPRADGLDVNLDLSTSEAHELSTAVRAVLTAWNYPGAQAVHFEKGDQDIVVDGKRRRDNGAGVRALLHAAFKVGVLVYCIEKGRPHPGFIILDSPLLAYRPAEETRFGDLGDDDLALRNADVATHFYRHLNGLSDKAQFIIVENHKSDQDVVKPYHNYQFTKNPQAGRIGLFV</sequence>
<evidence type="ECO:0000256" key="1">
    <source>
        <dbReference type="SAM" id="Coils"/>
    </source>
</evidence>
<keyword evidence="1" id="KW-0175">Coiled coil</keyword>
<dbReference type="HOGENOM" id="CLU_029836_1_0_5"/>
<protein>
    <submittedName>
        <fullName evidence="2">Putative phage protein</fullName>
    </submittedName>
</protein>
<dbReference type="OrthoDB" id="975794at2"/>
<organism evidence="2 3">
    <name type="scientific">Nitrobacter hamburgensis (strain DSM 10229 / NCIMB 13809 / X14)</name>
    <dbReference type="NCBI Taxonomy" id="323097"/>
    <lineage>
        <taxon>Bacteria</taxon>
        <taxon>Pseudomonadati</taxon>
        <taxon>Pseudomonadota</taxon>
        <taxon>Alphaproteobacteria</taxon>
        <taxon>Hyphomicrobiales</taxon>
        <taxon>Nitrobacteraceae</taxon>
        <taxon>Nitrobacter</taxon>
    </lineage>
</organism>
<dbReference type="Gene3D" id="3.40.50.300">
    <property type="entry name" value="P-loop containing nucleotide triphosphate hydrolases"/>
    <property type="match status" value="1"/>
</dbReference>
<dbReference type="eggNOG" id="COG0419">
    <property type="taxonomic scope" value="Bacteria"/>
</dbReference>
<keyword evidence="2" id="KW-0614">Plasmid</keyword>
<evidence type="ECO:0000313" key="2">
    <source>
        <dbReference type="EMBL" id="ABE65043.1"/>
    </source>
</evidence>
<proteinExistence type="predicted"/>
<evidence type="ECO:0000313" key="3">
    <source>
        <dbReference type="Proteomes" id="UP000001953"/>
    </source>
</evidence>
<name>Q1QFF4_NITHX</name>
<gene>
    <name evidence="2" type="ordered locus">Nham_4459</name>
</gene>
<dbReference type="KEGG" id="nha:Nham_4459"/>
<feature type="coiled-coil region" evidence="1">
    <location>
        <begin position="356"/>
        <end position="404"/>
    </location>
</feature>
<dbReference type="EMBL" id="CP000321">
    <property type="protein sequence ID" value="ABE65043.1"/>
    <property type="molecule type" value="Genomic_DNA"/>
</dbReference>
<accession>Q1QFF4</accession>
<feature type="coiled-coil region" evidence="1">
    <location>
        <begin position="208"/>
        <end position="262"/>
    </location>
</feature>